<dbReference type="InterPro" id="IPR023406">
    <property type="entry name" value="Topo_IA_AS"/>
</dbReference>
<feature type="domain" description="Topo IA-type catalytic" evidence="12">
    <location>
        <begin position="126"/>
        <end position="535"/>
    </location>
</feature>
<dbReference type="GO" id="GO:0006265">
    <property type="term" value="P:DNA topological change"/>
    <property type="evidence" value="ECO:0007669"/>
    <property type="project" value="UniProtKB-UniRule"/>
</dbReference>
<comment type="similarity">
    <text evidence="2 10">Belongs to the type IA topoisomerase family.</text>
</comment>
<evidence type="ECO:0000256" key="10">
    <source>
        <dbReference type="HAMAP-Rule" id="MF_00952"/>
    </source>
</evidence>
<comment type="catalytic activity">
    <reaction evidence="1 10">
        <text>ATP-independent breakage of single-stranded DNA, followed by passage and rejoining.</text>
        <dbReference type="EC" id="5.6.2.1"/>
    </reaction>
</comment>
<comment type="subunit">
    <text evidence="10">Monomer.</text>
</comment>
<feature type="site" description="Interaction with DNA" evidence="10">
    <location>
        <position position="140"/>
    </location>
</feature>
<dbReference type="PRINTS" id="PR00417">
    <property type="entry name" value="PRTPISMRASEI"/>
</dbReference>
<evidence type="ECO:0000256" key="2">
    <source>
        <dbReference type="ARBA" id="ARBA00009446"/>
    </source>
</evidence>
<keyword evidence="3" id="KW-0479">Metal-binding</keyword>
<dbReference type="GO" id="GO:0003677">
    <property type="term" value="F:DNA binding"/>
    <property type="evidence" value="ECO:0007669"/>
    <property type="project" value="UniProtKB-KW"/>
</dbReference>
<dbReference type="PANTHER" id="PTHR42785:SF1">
    <property type="entry name" value="DNA TOPOISOMERASE"/>
    <property type="match status" value="1"/>
</dbReference>
<dbReference type="InterPro" id="IPR013824">
    <property type="entry name" value="Topo_IA_cen_sub1"/>
</dbReference>
<dbReference type="InterPro" id="IPR005733">
    <property type="entry name" value="TopoI_bac-type"/>
</dbReference>
<feature type="domain" description="Toprim" evidence="11">
    <location>
        <begin position="1"/>
        <end position="112"/>
    </location>
</feature>
<reference evidence="13 14" key="1">
    <citation type="journal article" date="2016" name="Environ. Microbiol.">
        <title>Genomic resolution of a cold subsurface aquifer community provides metabolic insights for novel microbes adapted to high CO concentrations.</title>
        <authorList>
            <person name="Probst A.J."/>
            <person name="Castelle C.J."/>
            <person name="Singh A."/>
            <person name="Brown C.T."/>
            <person name="Anantharaman K."/>
            <person name="Sharon I."/>
            <person name="Hug L.A."/>
            <person name="Burstein D."/>
            <person name="Emerson J.B."/>
            <person name="Thomas B.C."/>
            <person name="Banfield J.F."/>
        </authorList>
    </citation>
    <scope>NUCLEOTIDE SEQUENCE [LARGE SCALE GENOMIC DNA]</scope>
    <source>
        <strain evidence="13">CG1_02_47_685</strain>
    </source>
</reference>
<dbReference type="Pfam" id="PF01131">
    <property type="entry name" value="Topoisom_bac"/>
    <property type="match status" value="1"/>
</dbReference>
<evidence type="ECO:0000256" key="1">
    <source>
        <dbReference type="ARBA" id="ARBA00000213"/>
    </source>
</evidence>
<dbReference type="Proteomes" id="UP000183206">
    <property type="component" value="Unassembled WGS sequence"/>
</dbReference>
<dbReference type="CDD" id="cd03363">
    <property type="entry name" value="TOPRIM_TopoIA_TopoI"/>
    <property type="match status" value="1"/>
</dbReference>
<dbReference type="PROSITE" id="PS52039">
    <property type="entry name" value="TOPO_IA_2"/>
    <property type="match status" value="1"/>
</dbReference>
<dbReference type="PROSITE" id="PS50880">
    <property type="entry name" value="TOPRIM"/>
    <property type="match status" value="1"/>
</dbReference>
<dbReference type="CDD" id="cd00186">
    <property type="entry name" value="TOP1Ac"/>
    <property type="match status" value="1"/>
</dbReference>
<dbReference type="InterPro" id="IPR013825">
    <property type="entry name" value="Topo_IA_cen_sub2"/>
</dbReference>
<feature type="site" description="Interaction with DNA" evidence="10">
    <location>
        <position position="283"/>
    </location>
</feature>
<dbReference type="GO" id="GO:0005694">
    <property type="term" value="C:chromosome"/>
    <property type="evidence" value="ECO:0007669"/>
    <property type="project" value="InterPro"/>
</dbReference>
<keyword evidence="9 10" id="KW-0413">Isomerase</keyword>
<dbReference type="SUPFAM" id="SSF56712">
    <property type="entry name" value="Prokaryotic type I DNA topoisomerase"/>
    <property type="match status" value="1"/>
</dbReference>
<protein>
    <recommendedName>
        <fullName evidence="10">DNA topoisomerase 1</fullName>
        <ecNumber evidence="10">5.6.2.1</ecNumber>
    </recommendedName>
    <alternativeName>
        <fullName evidence="10">DNA topoisomerase I</fullName>
    </alternativeName>
</protein>
<feature type="site" description="Interaction with DNA" evidence="10">
    <location>
        <position position="466"/>
    </location>
</feature>
<evidence type="ECO:0000256" key="5">
    <source>
        <dbReference type="ARBA" id="ARBA00022833"/>
    </source>
</evidence>
<evidence type="ECO:0000256" key="9">
    <source>
        <dbReference type="ARBA" id="ARBA00023235"/>
    </source>
</evidence>
<dbReference type="STRING" id="1805282.AUJ44_03595"/>
<proteinExistence type="inferred from homology"/>
<dbReference type="InterPro" id="IPR006171">
    <property type="entry name" value="TOPRIM_dom"/>
</dbReference>
<dbReference type="Pfam" id="PF01396">
    <property type="entry name" value="Zn_ribbon_Top1"/>
    <property type="match status" value="3"/>
</dbReference>
<sequence>MKLVIVESPAKSKTIKKYLGKDYIVKASLGHIRDLPKSSKAAIDIEAGFVPHYVVSEGKEKIVTELKSLSKKATETIIATDPDREGEAIAWHIKEACGLKKPKRIVFHEITKNAVQDAITHPRMIDEQLLKAQEARRVLDRLFGYDLSSLIWKKVRYGLSAGRVQSPALRIIMEREREIRAFKPEEYWTLRATLETQRKDSIEFTCVEEPREEKETERILAAGRSGEWFVASIKETAAKRSPRPPFITSTLQQAASTRFGYSPARTMMFAQRLYEAGHITYMRTDSTILSKEAQAAIIKEIEKHYGKEYVCPRVYKTKSKSAQEAHEAIRPSDASVSEVGAAIEQKRLYKLIWQRAIASQMSDAETLKTKVIANIKNGTIPDFATNGMRVLFPGWLAADSGSHEDDVVLPKYSDGETLHLKDINSEQKETQPPGRYSEAGLIKELEKRGIGRPSTYAPTIKTLADRGYVEKEGRTLHPTDTGDVVSTFIEENFTEYISDSFTAKMEDELDLIAQGKAEYEKTLTNFYQRFSKDVASKDAIEKLTTLGEADPSIKCPVCGGVMVIKLGRSGKFLSCARFPDCDGARTASGEAMEGPKETGEDCPDCGGKLVERTGKYGKFIACGNYPKCKYVKNEDKNGAPLNTTGIKCPECGKGELAERKGRFGVFYGCSNYPKCKFAIKAKPTGKKCPHKKDDGSVCGTLMMEGTKTIPERCSDKNCPNHNPHKRKE</sequence>
<dbReference type="GO" id="GO:0003917">
    <property type="term" value="F:DNA topoisomerase type I (single strand cut, ATP-independent) activity"/>
    <property type="evidence" value="ECO:0007669"/>
    <property type="project" value="UniProtKB-UniRule"/>
</dbReference>
<feature type="site" description="Interaction with DNA" evidence="10">
    <location>
        <position position="31"/>
    </location>
</feature>
<accession>A0A1J4VBH8</accession>
<name>A0A1J4VBH8_9BACT</name>
<dbReference type="PROSITE" id="PS00396">
    <property type="entry name" value="TOPO_IA_1"/>
    <property type="match status" value="1"/>
</dbReference>
<comment type="caution">
    <text evidence="13">The sequence shown here is derived from an EMBL/GenBank/DDBJ whole genome shotgun (WGS) entry which is preliminary data.</text>
</comment>
<evidence type="ECO:0000256" key="7">
    <source>
        <dbReference type="ARBA" id="ARBA00023029"/>
    </source>
</evidence>
<dbReference type="InterPro" id="IPR013498">
    <property type="entry name" value="Topo_IA_Znf"/>
</dbReference>
<organism evidence="13 14">
    <name type="scientific">Candidatus Nomurabacteria bacterium CG1_02_47_685</name>
    <dbReference type="NCBI Taxonomy" id="1805282"/>
    <lineage>
        <taxon>Bacteria</taxon>
        <taxon>Candidatus Nomuraibacteriota</taxon>
    </lineage>
</organism>
<keyword evidence="6" id="KW-0460">Magnesium</keyword>
<evidence type="ECO:0000313" key="13">
    <source>
        <dbReference type="EMBL" id="OIO31910.1"/>
    </source>
</evidence>
<dbReference type="SMART" id="SM00436">
    <property type="entry name" value="TOP1Bc"/>
    <property type="match status" value="1"/>
</dbReference>
<evidence type="ECO:0000256" key="3">
    <source>
        <dbReference type="ARBA" id="ARBA00022723"/>
    </source>
</evidence>
<dbReference type="Gene3D" id="2.70.20.10">
    <property type="entry name" value="Topoisomerase I, domain 3"/>
    <property type="match status" value="1"/>
</dbReference>
<evidence type="ECO:0000256" key="8">
    <source>
        <dbReference type="ARBA" id="ARBA00023125"/>
    </source>
</evidence>
<dbReference type="PANTHER" id="PTHR42785">
    <property type="entry name" value="DNA TOPOISOMERASE, TYPE IA, CORE"/>
    <property type="match status" value="1"/>
</dbReference>
<dbReference type="HAMAP" id="MF_00952">
    <property type="entry name" value="Topoisom_1_prok"/>
    <property type="match status" value="1"/>
</dbReference>
<feature type="site" description="Interaction with DNA" evidence="10">
    <location>
        <position position="152"/>
    </location>
</feature>
<dbReference type="Gene3D" id="1.10.460.10">
    <property type="entry name" value="Topoisomerase I, domain 2"/>
    <property type="match status" value="1"/>
</dbReference>
<dbReference type="InterPro" id="IPR023405">
    <property type="entry name" value="Topo_IA_core_domain"/>
</dbReference>
<dbReference type="SUPFAM" id="SSF57783">
    <property type="entry name" value="Zinc beta-ribbon"/>
    <property type="match status" value="2"/>
</dbReference>
<feature type="region of interest" description="Interaction with DNA" evidence="10">
    <location>
        <begin position="160"/>
        <end position="165"/>
    </location>
</feature>
<dbReference type="Gene3D" id="3.30.65.10">
    <property type="entry name" value="Bacterial Topoisomerase I, domain 1"/>
    <property type="match status" value="3"/>
</dbReference>
<evidence type="ECO:0000256" key="6">
    <source>
        <dbReference type="ARBA" id="ARBA00022842"/>
    </source>
</evidence>
<dbReference type="EC" id="5.6.2.1" evidence="10"/>
<dbReference type="SMART" id="SM00493">
    <property type="entry name" value="TOPRIM"/>
    <property type="match status" value="1"/>
</dbReference>
<evidence type="ECO:0000259" key="12">
    <source>
        <dbReference type="PROSITE" id="PS52039"/>
    </source>
</evidence>
<dbReference type="InterPro" id="IPR003602">
    <property type="entry name" value="Topo_IA_DNA-bd_dom"/>
</dbReference>
<dbReference type="AlphaFoldDB" id="A0A1J4VBH8"/>
<comment type="function">
    <text evidence="10">Releases the supercoiling and torsional tension of DNA, which is introduced during the DNA replication and transcription, by transiently cleaving and rejoining one strand of the DNA duplex. Introduces a single-strand break via transesterification at a target site in duplex DNA. The scissile phosphodiester is attacked by the catalytic tyrosine of the enzyme, resulting in the formation of a DNA-(5'-phosphotyrosyl)-enzyme intermediate and the expulsion of a 3'-OH DNA strand. The free DNA strand then undergoes passage around the unbroken strand, thus removing DNA supercoils. Finally, in the religation step, the DNA 3'-OH attacks the covalent intermediate to expel the active-site tyrosine and restore the DNA phosphodiester backbone.</text>
</comment>
<evidence type="ECO:0000313" key="14">
    <source>
        <dbReference type="Proteomes" id="UP000183206"/>
    </source>
</evidence>
<dbReference type="Gene3D" id="3.40.50.140">
    <property type="match status" value="1"/>
</dbReference>
<gene>
    <name evidence="10" type="primary">topA</name>
    <name evidence="13" type="ORF">AUJ44_03595</name>
</gene>
<keyword evidence="7 10" id="KW-0799">Topoisomerase</keyword>
<dbReference type="Pfam" id="PF01751">
    <property type="entry name" value="Toprim"/>
    <property type="match status" value="1"/>
</dbReference>
<dbReference type="EMBL" id="MNVO01000054">
    <property type="protein sequence ID" value="OIO31910.1"/>
    <property type="molecule type" value="Genomic_DNA"/>
</dbReference>
<dbReference type="InterPro" id="IPR013826">
    <property type="entry name" value="Topo_IA_cen_sub3"/>
</dbReference>
<dbReference type="InterPro" id="IPR034149">
    <property type="entry name" value="TOPRIM_TopoI"/>
</dbReference>
<dbReference type="InterPro" id="IPR003601">
    <property type="entry name" value="Topo_IA_2"/>
</dbReference>
<feature type="site" description="Interaction with DNA" evidence="10">
    <location>
        <position position="145"/>
    </location>
</feature>
<feature type="active site" description="O-(5'-phospho-DNA)-tyrosine intermediate" evidence="10">
    <location>
        <position position="281"/>
    </location>
</feature>
<evidence type="ECO:0000256" key="4">
    <source>
        <dbReference type="ARBA" id="ARBA00022771"/>
    </source>
</evidence>
<keyword evidence="5" id="KW-0862">Zinc</keyword>
<keyword evidence="4" id="KW-0863">Zinc-finger</keyword>
<feature type="site" description="Interaction with DNA" evidence="10">
    <location>
        <position position="136"/>
    </location>
</feature>
<dbReference type="Gene3D" id="1.10.290.10">
    <property type="entry name" value="Topoisomerase I, domain 4"/>
    <property type="match status" value="1"/>
</dbReference>
<dbReference type="InterPro" id="IPR028612">
    <property type="entry name" value="Topoisom_1_IA"/>
</dbReference>
<evidence type="ECO:0000259" key="11">
    <source>
        <dbReference type="PROSITE" id="PS50880"/>
    </source>
</evidence>
<feature type="site" description="Interaction with DNA" evidence="10">
    <location>
        <position position="137"/>
    </location>
</feature>
<dbReference type="InterPro" id="IPR013497">
    <property type="entry name" value="Topo_IA_cen"/>
</dbReference>
<keyword evidence="8 10" id="KW-0238">DNA-binding</keyword>
<dbReference type="NCBIfam" id="TIGR01051">
    <property type="entry name" value="topA_bact"/>
    <property type="match status" value="1"/>
</dbReference>
<dbReference type="InterPro" id="IPR000380">
    <property type="entry name" value="Topo_IA"/>
</dbReference>
<dbReference type="SMART" id="SM00437">
    <property type="entry name" value="TOP1Ac"/>
    <property type="match status" value="1"/>
</dbReference>
<dbReference type="GO" id="GO:0008270">
    <property type="term" value="F:zinc ion binding"/>
    <property type="evidence" value="ECO:0007669"/>
    <property type="project" value="UniProtKB-KW"/>
</dbReference>